<accession>A0AAN5D0Y0</accession>
<dbReference type="InterPro" id="IPR000210">
    <property type="entry name" value="BTB/POZ_dom"/>
</dbReference>
<dbReference type="Gene3D" id="3.30.710.10">
    <property type="entry name" value="Potassium Channel Kv1.1, Chain A"/>
    <property type="match status" value="1"/>
</dbReference>
<reference evidence="3" key="1">
    <citation type="submission" date="2022-10" db="EMBL/GenBank/DDBJ databases">
        <title>Genome assembly of Pristionchus species.</title>
        <authorList>
            <person name="Yoshida K."/>
            <person name="Sommer R.J."/>
        </authorList>
    </citation>
    <scope>NUCLEOTIDE SEQUENCE [LARGE SCALE GENOMIC DNA]</scope>
    <source>
        <strain evidence="3">RS5460</strain>
    </source>
</reference>
<evidence type="ECO:0000259" key="1">
    <source>
        <dbReference type="PROSITE" id="PS50097"/>
    </source>
</evidence>
<keyword evidence="3" id="KW-1185">Reference proteome</keyword>
<evidence type="ECO:0000313" key="2">
    <source>
        <dbReference type="EMBL" id="GMR54786.1"/>
    </source>
</evidence>
<dbReference type="SUPFAM" id="SSF54695">
    <property type="entry name" value="POZ domain"/>
    <property type="match status" value="1"/>
</dbReference>
<dbReference type="PANTHER" id="PTHR47022:SF1">
    <property type="entry name" value="BTB AND MATH DOMAIN-CONTAINING PROTEIN 36-RELATED"/>
    <property type="match status" value="1"/>
</dbReference>
<dbReference type="PROSITE" id="PS50097">
    <property type="entry name" value="BTB"/>
    <property type="match status" value="1"/>
</dbReference>
<sequence>LAIHSPVFEALFFGDSAEKEKKEVEIKDVVYEEFLDLLHLIYSRTTDITDRAVPHILKLADRFQVEDLVKASERNLAQSKGIDVLKKLLFADHYRLASLKDHCLNSFTNASDLVDKLKSPEYDNFSDGMKVALCDRMAKLARE</sequence>
<protein>
    <recommendedName>
        <fullName evidence="1">BTB domain-containing protein</fullName>
    </recommendedName>
</protein>
<dbReference type="Pfam" id="PF00651">
    <property type="entry name" value="BTB"/>
    <property type="match status" value="1"/>
</dbReference>
<evidence type="ECO:0000313" key="3">
    <source>
        <dbReference type="Proteomes" id="UP001328107"/>
    </source>
</evidence>
<dbReference type="SMART" id="SM00225">
    <property type="entry name" value="BTB"/>
    <property type="match status" value="1"/>
</dbReference>
<organism evidence="2 3">
    <name type="scientific">Pristionchus mayeri</name>
    <dbReference type="NCBI Taxonomy" id="1317129"/>
    <lineage>
        <taxon>Eukaryota</taxon>
        <taxon>Metazoa</taxon>
        <taxon>Ecdysozoa</taxon>
        <taxon>Nematoda</taxon>
        <taxon>Chromadorea</taxon>
        <taxon>Rhabditida</taxon>
        <taxon>Rhabditina</taxon>
        <taxon>Diplogasteromorpha</taxon>
        <taxon>Diplogasteroidea</taxon>
        <taxon>Neodiplogasteridae</taxon>
        <taxon>Pristionchus</taxon>
    </lineage>
</organism>
<dbReference type="AlphaFoldDB" id="A0AAN5D0Y0"/>
<feature type="non-terminal residue" evidence="2">
    <location>
        <position position="1"/>
    </location>
</feature>
<proteinExistence type="predicted"/>
<dbReference type="CDD" id="cd18186">
    <property type="entry name" value="BTB_POZ_ZBTB_KLHL-like"/>
    <property type="match status" value="1"/>
</dbReference>
<name>A0AAN5D0Y0_9BILA</name>
<dbReference type="Proteomes" id="UP001328107">
    <property type="component" value="Unassembled WGS sequence"/>
</dbReference>
<feature type="domain" description="BTB" evidence="1">
    <location>
        <begin position="1"/>
        <end position="50"/>
    </location>
</feature>
<comment type="caution">
    <text evidence="2">The sequence shown here is derived from an EMBL/GenBank/DDBJ whole genome shotgun (WGS) entry which is preliminary data.</text>
</comment>
<gene>
    <name evidence="2" type="ORF">PMAYCL1PPCAC_24982</name>
</gene>
<dbReference type="PANTHER" id="PTHR47022">
    <property type="entry name" value="BTB AND MATH DOMAIN-CONTAINING PROTEIN 36-RELATED"/>
    <property type="match status" value="1"/>
</dbReference>
<dbReference type="InterPro" id="IPR011333">
    <property type="entry name" value="SKP1/BTB/POZ_sf"/>
</dbReference>
<dbReference type="EMBL" id="BTRK01000005">
    <property type="protein sequence ID" value="GMR54786.1"/>
    <property type="molecule type" value="Genomic_DNA"/>
</dbReference>